<accession>A0A9P5YV39</accession>
<dbReference type="Proteomes" id="UP000807469">
    <property type="component" value="Unassembled WGS sequence"/>
</dbReference>
<proteinExistence type="predicted"/>
<keyword evidence="2" id="KW-1185">Reference proteome</keyword>
<gene>
    <name evidence="1" type="ORF">BDN70DRAFT_882554</name>
</gene>
<name>A0A9P5YV39_9AGAR</name>
<dbReference type="EMBL" id="MU155297">
    <property type="protein sequence ID" value="KAF9476373.1"/>
    <property type="molecule type" value="Genomic_DNA"/>
</dbReference>
<comment type="caution">
    <text evidence="1">The sequence shown here is derived from an EMBL/GenBank/DDBJ whole genome shotgun (WGS) entry which is preliminary data.</text>
</comment>
<evidence type="ECO:0000313" key="1">
    <source>
        <dbReference type="EMBL" id="KAF9476373.1"/>
    </source>
</evidence>
<reference evidence="1" key="1">
    <citation type="submission" date="2020-11" db="EMBL/GenBank/DDBJ databases">
        <authorList>
            <consortium name="DOE Joint Genome Institute"/>
            <person name="Ahrendt S."/>
            <person name="Riley R."/>
            <person name="Andreopoulos W."/>
            <person name="Labutti K."/>
            <person name="Pangilinan J."/>
            <person name="Ruiz-Duenas F.J."/>
            <person name="Barrasa J.M."/>
            <person name="Sanchez-Garcia M."/>
            <person name="Camarero S."/>
            <person name="Miyauchi S."/>
            <person name="Serrano A."/>
            <person name="Linde D."/>
            <person name="Babiker R."/>
            <person name="Drula E."/>
            <person name="Ayuso-Fernandez I."/>
            <person name="Pacheco R."/>
            <person name="Padilla G."/>
            <person name="Ferreira P."/>
            <person name="Barriuso J."/>
            <person name="Kellner H."/>
            <person name="Castanera R."/>
            <person name="Alfaro M."/>
            <person name="Ramirez L."/>
            <person name="Pisabarro A.G."/>
            <person name="Kuo A."/>
            <person name="Tritt A."/>
            <person name="Lipzen A."/>
            <person name="He G."/>
            <person name="Yan M."/>
            <person name="Ng V."/>
            <person name="Cullen D."/>
            <person name="Martin F."/>
            <person name="Rosso M.-N."/>
            <person name="Henrissat B."/>
            <person name="Hibbett D."/>
            <person name="Martinez A.T."/>
            <person name="Grigoriev I.V."/>
        </authorList>
    </citation>
    <scope>NUCLEOTIDE SEQUENCE</scope>
    <source>
        <strain evidence="1">CIRM-BRFM 674</strain>
    </source>
</reference>
<organism evidence="1 2">
    <name type="scientific">Pholiota conissans</name>
    <dbReference type="NCBI Taxonomy" id="109636"/>
    <lineage>
        <taxon>Eukaryota</taxon>
        <taxon>Fungi</taxon>
        <taxon>Dikarya</taxon>
        <taxon>Basidiomycota</taxon>
        <taxon>Agaricomycotina</taxon>
        <taxon>Agaricomycetes</taxon>
        <taxon>Agaricomycetidae</taxon>
        <taxon>Agaricales</taxon>
        <taxon>Agaricineae</taxon>
        <taxon>Strophariaceae</taxon>
        <taxon>Pholiota</taxon>
    </lineage>
</organism>
<dbReference type="AlphaFoldDB" id="A0A9P5YV39"/>
<protein>
    <submittedName>
        <fullName evidence="1">Uncharacterized protein</fullName>
    </submittedName>
</protein>
<evidence type="ECO:0000313" key="2">
    <source>
        <dbReference type="Proteomes" id="UP000807469"/>
    </source>
</evidence>
<sequence length="86" mass="9450">MASEGGSTSREDCTNESELEHCWGIRTTHRSTPSRSYPLHCIVIALVVVACPPSSSDLEDEMMKRRALAHNCKSDASITDAVGRMR</sequence>